<keyword evidence="4 6" id="KW-0472">Membrane</keyword>
<organism evidence="8 9">
    <name type="scientific">Phaeosphaeria nodorum (strain SN15 / ATCC MYA-4574 / FGSC 10173)</name>
    <name type="common">Glume blotch fungus</name>
    <name type="synonym">Parastagonospora nodorum</name>
    <dbReference type="NCBI Taxonomy" id="321614"/>
    <lineage>
        <taxon>Eukaryota</taxon>
        <taxon>Fungi</taxon>
        <taxon>Dikarya</taxon>
        <taxon>Ascomycota</taxon>
        <taxon>Pezizomycotina</taxon>
        <taxon>Dothideomycetes</taxon>
        <taxon>Pleosporomycetidae</taxon>
        <taxon>Pleosporales</taxon>
        <taxon>Pleosporineae</taxon>
        <taxon>Phaeosphaeriaceae</taxon>
        <taxon>Parastagonospora</taxon>
    </lineage>
</organism>
<reference evidence="9" key="1">
    <citation type="journal article" date="2021" name="BMC Genomics">
        <title>Chromosome-level genome assembly and manually-curated proteome of model necrotroph Parastagonospora nodorum Sn15 reveals a genome-wide trove of candidate effector homologs, and redundancy of virulence-related functions within an accessory chromosome.</title>
        <authorList>
            <person name="Bertazzoni S."/>
            <person name="Jones D.A.B."/>
            <person name="Phan H.T."/>
            <person name="Tan K.-C."/>
            <person name="Hane J.K."/>
        </authorList>
    </citation>
    <scope>NUCLEOTIDE SEQUENCE [LARGE SCALE GENOMIC DNA]</scope>
    <source>
        <strain evidence="9">SN15 / ATCC MYA-4574 / FGSC 10173)</strain>
    </source>
</reference>
<accession>A0A7U2I5V8</accession>
<dbReference type="PANTHER" id="PTHR15549:SF30">
    <property type="entry name" value="MID2 DOMAIN-CONTAINING PROTEIN"/>
    <property type="match status" value="1"/>
</dbReference>
<evidence type="ECO:0000256" key="4">
    <source>
        <dbReference type="ARBA" id="ARBA00023136"/>
    </source>
</evidence>
<feature type="compositionally biased region" description="Low complexity" evidence="5">
    <location>
        <begin position="253"/>
        <end position="264"/>
    </location>
</feature>
<sequence>MRSQAIWALLLGTSPALAAFEQFYFAGNGGNATAPRRCGDMIYECKEPNMCSRDTLTKKWYCCEPGNKVGPCWTGATKCEGSTADKPSAQQTGCTNLGVDYCCHEAEQCTQNAKQFRVCWSKEQNTIRFLNATTLNETFSSLSSASPRATQYPVEAQQLLAWTSTTPGASAKPTTRPAASSSPPAASSTPTILSSTSNSSSSSKSTLSTSAIGGIVGGLLGGLALLGAIAFLLWRRRKSAARKSNPYEAPSDPYQGYAYQPQQPVHEAHSPYSPQPGISQLPAVDKYAQHAGPVEVSALSAPVEMDASYRSQVRPAK</sequence>
<dbReference type="Proteomes" id="UP000663193">
    <property type="component" value="Chromosome 11"/>
</dbReference>
<protein>
    <recommendedName>
        <fullName evidence="10">Mid2 domain-containing protein</fullName>
    </recommendedName>
</protein>
<dbReference type="AlphaFoldDB" id="A0A7U2I5V8"/>
<evidence type="ECO:0000313" key="8">
    <source>
        <dbReference type="EMBL" id="QRD00513.1"/>
    </source>
</evidence>
<keyword evidence="9" id="KW-1185">Reference proteome</keyword>
<evidence type="ECO:0000256" key="3">
    <source>
        <dbReference type="ARBA" id="ARBA00022989"/>
    </source>
</evidence>
<evidence type="ECO:0000256" key="1">
    <source>
        <dbReference type="ARBA" id="ARBA00004167"/>
    </source>
</evidence>
<dbReference type="EMBL" id="CP069033">
    <property type="protein sequence ID" value="QRD00513.1"/>
    <property type="molecule type" value="Genomic_DNA"/>
</dbReference>
<evidence type="ECO:0000256" key="6">
    <source>
        <dbReference type="SAM" id="Phobius"/>
    </source>
</evidence>
<keyword evidence="2 6" id="KW-0812">Transmembrane</keyword>
<keyword evidence="3 6" id="KW-1133">Transmembrane helix</keyword>
<feature type="compositionally biased region" description="Low complexity" evidence="5">
    <location>
        <begin position="169"/>
        <end position="205"/>
    </location>
</feature>
<dbReference type="OrthoDB" id="3945612at2759"/>
<name>A0A7U2I5V8_PHANO</name>
<evidence type="ECO:0000256" key="2">
    <source>
        <dbReference type="ARBA" id="ARBA00022692"/>
    </source>
</evidence>
<proteinExistence type="predicted"/>
<evidence type="ECO:0008006" key="10">
    <source>
        <dbReference type="Google" id="ProtNLM"/>
    </source>
</evidence>
<feature type="transmembrane region" description="Helical" evidence="6">
    <location>
        <begin position="211"/>
        <end position="234"/>
    </location>
</feature>
<gene>
    <name evidence="8" type="ORF">JI435_090690</name>
</gene>
<dbReference type="GO" id="GO:0016020">
    <property type="term" value="C:membrane"/>
    <property type="evidence" value="ECO:0007669"/>
    <property type="project" value="UniProtKB-SubCell"/>
</dbReference>
<feature type="region of interest" description="Disordered" evidence="5">
    <location>
        <begin position="244"/>
        <end position="280"/>
    </location>
</feature>
<keyword evidence="7" id="KW-0732">Signal</keyword>
<dbReference type="VEuPathDB" id="FungiDB:JI435_090690"/>
<feature type="region of interest" description="Disordered" evidence="5">
    <location>
        <begin position="166"/>
        <end position="205"/>
    </location>
</feature>
<dbReference type="InterPro" id="IPR051694">
    <property type="entry name" value="Immunoregulatory_rcpt-like"/>
</dbReference>
<evidence type="ECO:0000256" key="7">
    <source>
        <dbReference type="SAM" id="SignalP"/>
    </source>
</evidence>
<dbReference type="GO" id="GO:0071944">
    <property type="term" value="C:cell periphery"/>
    <property type="evidence" value="ECO:0007669"/>
    <property type="project" value="UniProtKB-ARBA"/>
</dbReference>
<evidence type="ECO:0000313" key="9">
    <source>
        <dbReference type="Proteomes" id="UP000663193"/>
    </source>
</evidence>
<evidence type="ECO:0000256" key="5">
    <source>
        <dbReference type="SAM" id="MobiDB-lite"/>
    </source>
</evidence>
<dbReference type="PANTHER" id="PTHR15549">
    <property type="entry name" value="PAIRED IMMUNOGLOBULIN-LIKE TYPE 2 RECEPTOR"/>
    <property type="match status" value="1"/>
</dbReference>
<dbReference type="OMA" id="DYCCHEA"/>
<feature type="chain" id="PRO_5031097618" description="Mid2 domain-containing protein" evidence="7">
    <location>
        <begin position="19"/>
        <end position="317"/>
    </location>
</feature>
<feature type="signal peptide" evidence="7">
    <location>
        <begin position="1"/>
        <end position="18"/>
    </location>
</feature>
<comment type="subcellular location">
    <subcellularLocation>
        <location evidence="1">Membrane</location>
        <topology evidence="1">Single-pass membrane protein</topology>
    </subcellularLocation>
</comment>